<feature type="domain" description="ACT" evidence="1">
    <location>
        <begin position="1"/>
        <end position="139"/>
    </location>
</feature>
<sequence>MLIRQLSVFLENKQGRFTQVAKLLGQEGINMTAFSVSENADFGILRLVVDETDRALDILRHHKYAVTEVDVLRLRCPNQPGALGRLMDVITQAGIFIEYMYAFSEGPSGYVIIRPDNLEECAEVLMAHKSQLTSVSDLYEL</sequence>
<accession>A0A3P1XWR7</accession>
<dbReference type="PANTHER" id="PTHR40099">
    <property type="entry name" value="ACETOLACTATE SYNTHASE, SMALL SUBUNIT"/>
    <property type="match status" value="1"/>
</dbReference>
<gene>
    <name evidence="2" type="ORF">EII40_03805</name>
</gene>
<comment type="caution">
    <text evidence="2">The sequence shown here is derived from an EMBL/GenBank/DDBJ whole genome shotgun (WGS) entry which is preliminary data.</text>
</comment>
<proteinExistence type="predicted"/>
<dbReference type="PANTHER" id="PTHR40099:SF1">
    <property type="entry name" value="ACETOLACTATE SYNTHASE, SMALL SUBUNIT"/>
    <property type="match status" value="1"/>
</dbReference>
<reference evidence="2 3" key="1">
    <citation type="submission" date="2018-11" db="EMBL/GenBank/DDBJ databases">
        <title>Genomes From Bacteria Associated with the Canine Oral Cavity: a Test Case for Automated Genome-Based Taxonomic Assignment.</title>
        <authorList>
            <person name="Coil D.A."/>
            <person name="Jospin G."/>
            <person name="Darling A.E."/>
            <person name="Wallis C."/>
            <person name="Davis I.J."/>
            <person name="Harris S."/>
            <person name="Eisen J.A."/>
            <person name="Holcombe L.J."/>
            <person name="O'Flynn C."/>
        </authorList>
    </citation>
    <scope>NUCLEOTIDE SEQUENCE [LARGE SCALE GENOMIC DNA]</scope>
    <source>
        <strain evidence="2 3">OH2617_COT-023</strain>
    </source>
</reference>
<dbReference type="AlphaFoldDB" id="A0A3P1XWR7"/>
<dbReference type="Pfam" id="PF19571">
    <property type="entry name" value="ACT_8"/>
    <property type="match status" value="1"/>
</dbReference>
<evidence type="ECO:0000259" key="1">
    <source>
        <dbReference type="Pfam" id="PF19571"/>
    </source>
</evidence>
<name>A0A3P1XWR7_TANFO</name>
<dbReference type="EMBL" id="RQYS01000012">
    <property type="protein sequence ID" value="RRD62377.1"/>
    <property type="molecule type" value="Genomic_DNA"/>
</dbReference>
<dbReference type="Proteomes" id="UP000278609">
    <property type="component" value="Unassembled WGS sequence"/>
</dbReference>
<organism evidence="2 3">
    <name type="scientific">Tannerella forsythia</name>
    <name type="common">Bacteroides forsythus</name>
    <dbReference type="NCBI Taxonomy" id="28112"/>
    <lineage>
        <taxon>Bacteria</taxon>
        <taxon>Pseudomonadati</taxon>
        <taxon>Bacteroidota</taxon>
        <taxon>Bacteroidia</taxon>
        <taxon>Bacteroidales</taxon>
        <taxon>Tannerellaceae</taxon>
        <taxon>Tannerella</taxon>
    </lineage>
</organism>
<dbReference type="InterPro" id="IPR045865">
    <property type="entry name" value="ACT-like_dom_sf"/>
</dbReference>
<dbReference type="Gene3D" id="3.30.2130.10">
    <property type="entry name" value="VC0802-like"/>
    <property type="match status" value="1"/>
</dbReference>
<dbReference type="OrthoDB" id="9790662at2"/>
<dbReference type="InterPro" id="IPR045739">
    <property type="entry name" value="ACT_dom_pair"/>
</dbReference>
<evidence type="ECO:0000313" key="3">
    <source>
        <dbReference type="Proteomes" id="UP000278609"/>
    </source>
</evidence>
<evidence type="ECO:0000313" key="2">
    <source>
        <dbReference type="EMBL" id="RRD62377.1"/>
    </source>
</evidence>
<protein>
    <submittedName>
        <fullName evidence="2">Amino acid-binding protein</fullName>
    </submittedName>
</protein>
<dbReference type="SUPFAM" id="SSF55021">
    <property type="entry name" value="ACT-like"/>
    <property type="match status" value="2"/>
</dbReference>